<feature type="compositionally biased region" description="Polar residues" evidence="1">
    <location>
        <begin position="529"/>
        <end position="538"/>
    </location>
</feature>
<evidence type="ECO:0000313" key="4">
    <source>
        <dbReference type="Proteomes" id="UP000018538"/>
    </source>
</evidence>
<keyword evidence="2" id="KW-1133">Transmembrane helix</keyword>
<organism evidence="3 4">
    <name type="scientific">Plasmodium yoelii 17X</name>
    <dbReference type="NCBI Taxonomy" id="1323249"/>
    <lineage>
        <taxon>Eukaryota</taxon>
        <taxon>Sar</taxon>
        <taxon>Alveolata</taxon>
        <taxon>Apicomplexa</taxon>
        <taxon>Aconoidasida</taxon>
        <taxon>Haemosporida</taxon>
        <taxon>Plasmodiidae</taxon>
        <taxon>Plasmodium</taxon>
        <taxon>Plasmodium (Vinckeia)</taxon>
    </lineage>
</organism>
<proteinExistence type="predicted"/>
<reference evidence="3 4" key="1">
    <citation type="submission" date="2013-11" db="EMBL/GenBank/DDBJ databases">
        <title>The Genome Sequence of Plasmodium yoelii 17X.</title>
        <authorList>
            <consortium name="The Broad Institute Genomics Platform"/>
            <consortium name="The Broad Institute Genome Sequencing Center for Infectious Disease"/>
            <person name="Neafsey D."/>
            <person name="Adams J."/>
            <person name="Walker B."/>
            <person name="Young S.K."/>
            <person name="Zeng Q."/>
            <person name="Gargeya S."/>
            <person name="Fitzgerald M."/>
            <person name="Haas B."/>
            <person name="Abouelleil A."/>
            <person name="Alvarado L."/>
            <person name="Chapman S.B."/>
            <person name="Gainer-Dewar J."/>
            <person name="Goldberg J."/>
            <person name="Griggs A."/>
            <person name="Gujja S."/>
            <person name="Hansen M."/>
            <person name="Howarth C."/>
            <person name="Imamovic A."/>
            <person name="Ireland A."/>
            <person name="Larimer J."/>
            <person name="McCowan C."/>
            <person name="Murphy C."/>
            <person name="Pearson M."/>
            <person name="Poon T.W."/>
            <person name="Priest M."/>
            <person name="Roberts A."/>
            <person name="Saif S."/>
            <person name="Shea T."/>
            <person name="Sykes S."/>
            <person name="Wortman J."/>
            <person name="Nusbaum C."/>
            <person name="Birren B."/>
        </authorList>
    </citation>
    <scope>NUCLEOTIDE SEQUENCE [LARGE SCALE GENOMIC DNA]</scope>
    <source>
        <strain evidence="3 4">17X</strain>
    </source>
</reference>
<feature type="compositionally biased region" description="Acidic residues" evidence="1">
    <location>
        <begin position="475"/>
        <end position="484"/>
    </location>
</feature>
<keyword evidence="2" id="KW-0812">Transmembrane</keyword>
<dbReference type="Pfam" id="PF06022">
    <property type="entry name" value="Cir_Bir_Yir"/>
    <property type="match status" value="1"/>
</dbReference>
<evidence type="ECO:0000256" key="2">
    <source>
        <dbReference type="SAM" id="Phobius"/>
    </source>
</evidence>
<evidence type="ECO:0000313" key="3">
    <source>
        <dbReference type="EMBL" id="ETB60000.1"/>
    </source>
</evidence>
<feature type="compositionally biased region" description="Basic and acidic residues" evidence="1">
    <location>
        <begin position="515"/>
        <end position="528"/>
    </location>
</feature>
<feature type="compositionally biased region" description="Polar residues" evidence="1">
    <location>
        <begin position="261"/>
        <end position="271"/>
    </location>
</feature>
<gene>
    <name evidence="3" type="ORF">YYC_02393</name>
</gene>
<feature type="region of interest" description="Disordered" evidence="1">
    <location>
        <begin position="446"/>
        <end position="488"/>
    </location>
</feature>
<keyword evidence="4" id="KW-1185">Reference proteome</keyword>
<feature type="transmembrane region" description="Helical" evidence="2">
    <location>
        <begin position="571"/>
        <end position="592"/>
    </location>
</feature>
<protein>
    <submittedName>
        <fullName evidence="3">Uncharacterized protein</fullName>
    </submittedName>
</protein>
<feature type="compositionally biased region" description="Basic and acidic residues" evidence="1">
    <location>
        <begin position="325"/>
        <end position="346"/>
    </location>
</feature>
<feature type="region of interest" description="Disordered" evidence="1">
    <location>
        <begin position="508"/>
        <end position="545"/>
    </location>
</feature>
<feature type="region of interest" description="Disordered" evidence="1">
    <location>
        <begin position="246"/>
        <end position="378"/>
    </location>
</feature>
<sequence>MGEQRMCELFLEADKLIKSNIDITKKVNETPTYREYCPHYRRCSNKVESIGALGRHIFMNLWNPESINYEYFMMWLANKLYNLNEDKNEANNITLNLAYKKYLEKYIGNFKYWNFLLNVGALKDANLRYMSELYTLLSHICNTIEYYKKNDDKHKKLYLYSANCLNQYRNLYNNIPKCNSYLYLLDNLKKIYTKFRDSVINEKKNKIFENHLQKLTIPNKKDLYFAKDFKEFDFNCLECKPKNKDNIQSGQHKAVKPIQITPKSTNQGSQQRTHEGKADNLKVSEPESQQQKGIQFPKTEYSSLKGGSKLKDVPTALKLVSNGPDTHKSSDGQKGPDTHKDPDSQKGTDNGQINPGSESETNKDQIDISTSPKDNHDVFDLSTLKEYGNLITTYIEEYRTYVTNSFNDIQKKLYDNVLPTLYEGYNTYVDYYKSLNIMEYFKEGTQSNETPKTEILEDNPPSNGLDDMSPLSDSEPPDVEESEPQDPQTQMLVGQINDYSQQLLSTSEIDSTNSEQEKTLNTPHEDQHQSLGGSTNIEPSPEIEIGNPGIVVRKDVSEIQLPKDPFKEYKLIIYSVMAIILPITLAIIYKNLASDRRKRLKRMREIVKMCDENENEGEVTNESIESIE</sequence>
<evidence type="ECO:0000256" key="1">
    <source>
        <dbReference type="SAM" id="MobiDB-lite"/>
    </source>
</evidence>
<keyword evidence="2" id="KW-0472">Membrane</keyword>
<dbReference type="Proteomes" id="UP000018538">
    <property type="component" value="Unassembled WGS sequence"/>
</dbReference>
<dbReference type="EMBL" id="KI635763">
    <property type="protein sequence ID" value="ETB60000.1"/>
    <property type="molecule type" value="Genomic_DNA"/>
</dbReference>
<accession>V7PM15</accession>
<dbReference type="InterPro" id="IPR006477">
    <property type="entry name" value="Yir_bir_cir"/>
</dbReference>
<dbReference type="AlphaFoldDB" id="V7PM15"/>
<feature type="compositionally biased region" description="Basic and acidic residues" evidence="1">
    <location>
        <begin position="272"/>
        <end position="285"/>
    </location>
</feature>
<feature type="compositionally biased region" description="Polar residues" evidence="1">
    <location>
        <begin position="347"/>
        <end position="359"/>
    </location>
</feature>
<dbReference type="OrthoDB" id="373277at2759"/>
<name>V7PM15_PLAYE</name>